<feature type="chain" id="PRO_5016146254" evidence="2">
    <location>
        <begin position="23"/>
        <end position="556"/>
    </location>
</feature>
<evidence type="ECO:0000256" key="2">
    <source>
        <dbReference type="SAM" id="SignalP"/>
    </source>
</evidence>
<dbReference type="PANTHER" id="PTHR43649:SF12">
    <property type="entry name" value="DIACETYLCHITOBIOSE BINDING PROTEIN DASA"/>
    <property type="match status" value="1"/>
</dbReference>
<accession>A0A2W1LFL9</accession>
<sequence>MKKIKAFTSCILAASMMVVMFAACSNTSSSPSQQEPAGTTKSSTTNENEPITLTYFLNAPGDNVPEHFKLGDLIAEKTGVTVKYERLVGEIEQKLGVMIAGGEYPDMIYAGDRTSKLIDAGALLPLEDLIEEHAPTLKKLYEPYWDRIKAADGHIYALPNSVPTGQPNRWVNAAFWIQKDVLKDAGYPKITTFDQYVDVLKAYAKKYPQIDGQDTVPFAILTYDWRIFTLTTAMQFLAGGPNDSRAMVDPETGDLNFYQTDENVSKRYYEKLNEMWNEGLIDKEAFVMNYDQYLAKLSSGRVLGMHDQSWQFQDATQALKQQGKLDRMYAPLQLTFDDSIPGDYLDVPSINYGIGWSMSVDNKDPVRTIKFIDQLATDEMQILRSWGVKDEDYKVDENGRFYRTEEQRKWFEISENALGWDGKILWFYPNAAGTLPDGNNYLPGEQPEEIAAGYSDTDREILKAYGVKTYPELFNPANPKRKYFPLWSIELTEDMKLFDQKLGDLNRKYPPQMVVAKSKDEFNAIWDEYVKAVNKLDVEGWMAYHTKHVKDRMENW</sequence>
<dbReference type="PANTHER" id="PTHR43649">
    <property type="entry name" value="ARABINOSE-BINDING PROTEIN-RELATED"/>
    <property type="match status" value="1"/>
</dbReference>
<dbReference type="AlphaFoldDB" id="A0A2W1LFL9"/>
<evidence type="ECO:0000313" key="4">
    <source>
        <dbReference type="Proteomes" id="UP000249522"/>
    </source>
</evidence>
<dbReference type="EMBL" id="QKRB01000012">
    <property type="protein sequence ID" value="PZD97499.1"/>
    <property type="molecule type" value="Genomic_DNA"/>
</dbReference>
<dbReference type="OrthoDB" id="54751at2"/>
<feature type="signal peptide" evidence="2">
    <location>
        <begin position="1"/>
        <end position="22"/>
    </location>
</feature>
<reference evidence="3 4" key="1">
    <citation type="submission" date="2018-06" db="EMBL/GenBank/DDBJ databases">
        <title>Paenibacillus imtechensis sp. nov.</title>
        <authorList>
            <person name="Pinnaka A.K."/>
            <person name="Singh H."/>
            <person name="Kaur M."/>
        </authorList>
    </citation>
    <scope>NUCLEOTIDE SEQUENCE [LARGE SCALE GENOMIC DNA]</scope>
    <source>
        <strain evidence="3 4">SMB1</strain>
    </source>
</reference>
<dbReference type="InterPro" id="IPR006059">
    <property type="entry name" value="SBP"/>
</dbReference>
<comment type="caution">
    <text evidence="3">The sequence shown here is derived from an EMBL/GenBank/DDBJ whole genome shotgun (WGS) entry which is preliminary data.</text>
</comment>
<dbReference type="InterPro" id="IPR050490">
    <property type="entry name" value="Bact_solute-bd_prot1"/>
</dbReference>
<evidence type="ECO:0000313" key="3">
    <source>
        <dbReference type="EMBL" id="PZD97499.1"/>
    </source>
</evidence>
<dbReference type="RefSeq" id="WP_111145075.1">
    <property type="nucleotide sequence ID" value="NZ_QKRB01000012.1"/>
</dbReference>
<name>A0A2W1LFL9_9BACL</name>
<protein>
    <submittedName>
        <fullName evidence="3">ABC transporter substrate-binding protein</fullName>
    </submittedName>
</protein>
<gene>
    <name evidence="3" type="ORF">DNH61_02160</name>
</gene>
<dbReference type="Gene3D" id="3.40.190.10">
    <property type="entry name" value="Periplasmic binding protein-like II"/>
    <property type="match status" value="2"/>
</dbReference>
<dbReference type="Proteomes" id="UP000249522">
    <property type="component" value="Unassembled WGS sequence"/>
</dbReference>
<dbReference type="PROSITE" id="PS51257">
    <property type="entry name" value="PROKAR_LIPOPROTEIN"/>
    <property type="match status" value="1"/>
</dbReference>
<evidence type="ECO:0000256" key="1">
    <source>
        <dbReference type="SAM" id="MobiDB-lite"/>
    </source>
</evidence>
<organism evidence="3 4">
    <name type="scientific">Paenibacillus sambharensis</name>
    <dbReference type="NCBI Taxonomy" id="1803190"/>
    <lineage>
        <taxon>Bacteria</taxon>
        <taxon>Bacillati</taxon>
        <taxon>Bacillota</taxon>
        <taxon>Bacilli</taxon>
        <taxon>Bacillales</taxon>
        <taxon>Paenibacillaceae</taxon>
        <taxon>Paenibacillus</taxon>
    </lineage>
</organism>
<dbReference type="SUPFAM" id="SSF53850">
    <property type="entry name" value="Periplasmic binding protein-like II"/>
    <property type="match status" value="1"/>
</dbReference>
<keyword evidence="2" id="KW-0732">Signal</keyword>
<dbReference type="Pfam" id="PF13416">
    <property type="entry name" value="SBP_bac_8"/>
    <property type="match status" value="1"/>
</dbReference>
<feature type="region of interest" description="Disordered" evidence="1">
    <location>
        <begin position="27"/>
        <end position="46"/>
    </location>
</feature>
<keyword evidence="4" id="KW-1185">Reference proteome</keyword>
<proteinExistence type="predicted"/>